<keyword evidence="2" id="KW-0813">Transport</keyword>
<proteinExistence type="inferred from homology"/>
<keyword evidence="4 6" id="KW-0067">ATP-binding</keyword>
<feature type="domain" description="ABC transporter" evidence="5">
    <location>
        <begin position="5"/>
        <end position="239"/>
    </location>
</feature>
<dbReference type="GO" id="GO:0005524">
    <property type="term" value="F:ATP binding"/>
    <property type="evidence" value="ECO:0007669"/>
    <property type="project" value="UniProtKB-KW"/>
</dbReference>
<dbReference type="InterPro" id="IPR027417">
    <property type="entry name" value="P-loop_NTPase"/>
</dbReference>
<name>A0ABY2V435_9BACT</name>
<evidence type="ECO:0000259" key="5">
    <source>
        <dbReference type="PROSITE" id="PS50893"/>
    </source>
</evidence>
<keyword evidence="3" id="KW-0547">Nucleotide-binding</keyword>
<dbReference type="PIRSF" id="PIRSF039085">
    <property type="entry name" value="ABC_ATPase_HisP"/>
    <property type="match status" value="1"/>
</dbReference>
<dbReference type="InterPro" id="IPR017871">
    <property type="entry name" value="ABC_transporter-like_CS"/>
</dbReference>
<dbReference type="Gene3D" id="3.40.50.300">
    <property type="entry name" value="P-loop containing nucleotide triphosphate hydrolases"/>
    <property type="match status" value="1"/>
</dbReference>
<dbReference type="RefSeq" id="WP_138108915.1">
    <property type="nucleotide sequence ID" value="NZ_CP043858.1"/>
</dbReference>
<evidence type="ECO:0000313" key="6">
    <source>
        <dbReference type="EMBL" id="TLS97834.1"/>
    </source>
</evidence>
<dbReference type="PANTHER" id="PTHR43166">
    <property type="entry name" value="AMINO ACID IMPORT ATP-BINDING PROTEIN"/>
    <property type="match status" value="1"/>
</dbReference>
<dbReference type="Pfam" id="PF00005">
    <property type="entry name" value="ABC_tran"/>
    <property type="match status" value="1"/>
</dbReference>
<dbReference type="PROSITE" id="PS00211">
    <property type="entry name" value="ABC_TRANSPORTER_1"/>
    <property type="match status" value="1"/>
</dbReference>
<organism evidence="6 7">
    <name type="scientific">Aliarcobacter cibarius</name>
    <dbReference type="NCBI Taxonomy" id="255507"/>
    <lineage>
        <taxon>Bacteria</taxon>
        <taxon>Pseudomonadati</taxon>
        <taxon>Campylobacterota</taxon>
        <taxon>Epsilonproteobacteria</taxon>
        <taxon>Campylobacterales</taxon>
        <taxon>Arcobacteraceae</taxon>
        <taxon>Aliarcobacter</taxon>
    </lineage>
</organism>
<dbReference type="CDD" id="cd03262">
    <property type="entry name" value="ABC_HisP_GlnQ"/>
    <property type="match status" value="1"/>
</dbReference>
<dbReference type="SUPFAM" id="SSF52540">
    <property type="entry name" value="P-loop containing nucleoside triphosphate hydrolases"/>
    <property type="match status" value="1"/>
</dbReference>
<comment type="similarity">
    <text evidence="1">Belongs to the ABC transporter superfamily.</text>
</comment>
<dbReference type="EMBL" id="VBUC01000018">
    <property type="protein sequence ID" value="TLS97834.1"/>
    <property type="molecule type" value="Genomic_DNA"/>
</dbReference>
<dbReference type="InterPro" id="IPR003439">
    <property type="entry name" value="ABC_transporter-like_ATP-bd"/>
</dbReference>
<keyword evidence="7" id="KW-1185">Reference proteome</keyword>
<dbReference type="InterPro" id="IPR003593">
    <property type="entry name" value="AAA+_ATPase"/>
</dbReference>
<dbReference type="SMART" id="SM00382">
    <property type="entry name" value="AAA"/>
    <property type="match status" value="1"/>
</dbReference>
<evidence type="ECO:0000256" key="3">
    <source>
        <dbReference type="ARBA" id="ARBA00022741"/>
    </source>
</evidence>
<protein>
    <submittedName>
        <fullName evidence="6">Amino acid ABC transporter ATP-binding protein</fullName>
    </submittedName>
</protein>
<sequence>MSNLIEIKNLLKKYSDKKVIDGINLSIKKGEVVVLLGPSGCGKSTLLRTINGLESIQNGEIIFHGKNIHGKNTDWKKIREKIGMVFQNYELFPHLNVIDNILLAPTKIQKRDKKEVLIQAEELLKKVGLEDRKFSYPRELSGGQKQRIAIVRALCMNPEVMLFDEVTASLDPEMVREVLDVILNLAKSGMTMFIVTHEMGFAKLVANRIIFLENGKICEESDPKEFFSNPKTQRAKEFLNIFQYEN</sequence>
<evidence type="ECO:0000256" key="4">
    <source>
        <dbReference type="ARBA" id="ARBA00022840"/>
    </source>
</evidence>
<dbReference type="PROSITE" id="PS50893">
    <property type="entry name" value="ABC_TRANSPORTER_2"/>
    <property type="match status" value="1"/>
</dbReference>
<accession>A0ABY2V435</accession>
<evidence type="ECO:0000256" key="2">
    <source>
        <dbReference type="ARBA" id="ARBA00022448"/>
    </source>
</evidence>
<dbReference type="InterPro" id="IPR030679">
    <property type="entry name" value="ABC_ATPase_HisP-typ"/>
</dbReference>
<comment type="caution">
    <text evidence="6">The sequence shown here is derived from an EMBL/GenBank/DDBJ whole genome shotgun (WGS) entry which is preliminary data.</text>
</comment>
<dbReference type="PANTHER" id="PTHR43166:SF4">
    <property type="entry name" value="PHOSPHONATES IMPORT ATP-BINDING PROTEIN PHNC"/>
    <property type="match status" value="1"/>
</dbReference>
<evidence type="ECO:0000256" key="1">
    <source>
        <dbReference type="ARBA" id="ARBA00005417"/>
    </source>
</evidence>
<reference evidence="6 7" key="1">
    <citation type="submission" date="2019-05" db="EMBL/GenBank/DDBJ databases">
        <title>Arcobacter cibarius and Arcobacter thereius providing challenges in identification an antibiotic susceptibility and Quinolone resistance.</title>
        <authorList>
            <person name="Busch A."/>
            <person name="Hanel I."/>
            <person name="Hotzel H."/>
            <person name="Tomaso H."/>
        </authorList>
    </citation>
    <scope>NUCLEOTIDE SEQUENCE [LARGE SCALE GENOMIC DNA]</scope>
    <source>
        <strain evidence="6 7">16CS0831-2</strain>
    </source>
</reference>
<gene>
    <name evidence="6" type="ORF">FE247_07865</name>
</gene>
<dbReference type="Proteomes" id="UP000305417">
    <property type="component" value="Unassembled WGS sequence"/>
</dbReference>
<evidence type="ECO:0000313" key="7">
    <source>
        <dbReference type="Proteomes" id="UP000305417"/>
    </source>
</evidence>
<dbReference type="InterPro" id="IPR050086">
    <property type="entry name" value="MetN_ABC_transporter-like"/>
</dbReference>